<proteinExistence type="predicted"/>
<sequence length="372" mass="41196">MYAQNPGYPPQAGSAYPPGPAPPATLFDAVAGYEKTVYGQGYAPPPPSAPPMPEERRPDEEFVSGASITAEEAQDAMESFVATQCCYGSSPAKEMEIRDITPSSAYHYKLTTFTESRQTAWQYEPFTGQVVDGPHNGPAPGPWMIMVQPKQMFSPSSTKLEVPHTASVKQCHECYGGGFKQCKTCAGRGWSKCHTCHGRGVVKDDFNEEKPCHACSGAGEGRCPPCNGGGRVKCDVCNGHTRLKTFIQLTVTWKNHDSEKTIERSHGGPKDKVKEAGGLQIFHQQFPRVWPITTFFDSEINNASQQFVSEHATSWPQERILMQNHVLRAIPVAEVSYVWKNDSYRFWVYGKEPRKVFAPDYPQQCCCGCVIL</sequence>
<dbReference type="AlphaFoldDB" id="A0A7D9HYN2"/>
<feature type="region of interest" description="Disordered" evidence="1">
    <location>
        <begin position="37"/>
        <end position="58"/>
    </location>
</feature>
<name>A0A7D9HYN2_PARCT</name>
<organism evidence="2 3">
    <name type="scientific">Paramuricea clavata</name>
    <name type="common">Red gorgonian</name>
    <name type="synonym">Violescent sea-whip</name>
    <dbReference type="NCBI Taxonomy" id="317549"/>
    <lineage>
        <taxon>Eukaryota</taxon>
        <taxon>Metazoa</taxon>
        <taxon>Cnidaria</taxon>
        <taxon>Anthozoa</taxon>
        <taxon>Octocorallia</taxon>
        <taxon>Malacalcyonacea</taxon>
        <taxon>Plexauridae</taxon>
        <taxon>Paramuricea</taxon>
    </lineage>
</organism>
<feature type="region of interest" description="Disordered" evidence="1">
    <location>
        <begin position="1"/>
        <end position="25"/>
    </location>
</feature>
<keyword evidence="3" id="KW-1185">Reference proteome</keyword>
<gene>
    <name evidence="2" type="ORF">PACLA_8A033110</name>
</gene>
<evidence type="ECO:0000313" key="2">
    <source>
        <dbReference type="EMBL" id="CAB3993384.1"/>
    </source>
</evidence>
<dbReference type="OrthoDB" id="3355217at2759"/>
<evidence type="ECO:0000256" key="1">
    <source>
        <dbReference type="SAM" id="MobiDB-lite"/>
    </source>
</evidence>
<protein>
    <submittedName>
        <fullName evidence="2">Uncharacterized protein</fullName>
    </submittedName>
</protein>
<dbReference type="PANTHER" id="PTHR48465">
    <property type="entry name" value="PROTEIN SSUH2 HOMOLOG"/>
    <property type="match status" value="1"/>
</dbReference>
<accession>A0A7D9HYN2</accession>
<dbReference type="PANTHER" id="PTHR48465:SF1">
    <property type="entry name" value="PROTEIN SSUH2 HOMOLOG"/>
    <property type="match status" value="1"/>
</dbReference>
<feature type="compositionally biased region" description="Pro residues" evidence="1">
    <location>
        <begin position="43"/>
        <end position="52"/>
    </location>
</feature>
<dbReference type="EMBL" id="CACRXK020002250">
    <property type="protein sequence ID" value="CAB3993384.1"/>
    <property type="molecule type" value="Genomic_DNA"/>
</dbReference>
<reference evidence="2" key="1">
    <citation type="submission" date="2020-04" db="EMBL/GenBank/DDBJ databases">
        <authorList>
            <person name="Alioto T."/>
            <person name="Alioto T."/>
            <person name="Gomez Garrido J."/>
        </authorList>
    </citation>
    <scope>NUCLEOTIDE SEQUENCE</scope>
    <source>
        <strain evidence="2">A484AB</strain>
    </source>
</reference>
<comment type="caution">
    <text evidence="2">The sequence shown here is derived from an EMBL/GenBank/DDBJ whole genome shotgun (WGS) entry which is preliminary data.</text>
</comment>
<evidence type="ECO:0000313" key="3">
    <source>
        <dbReference type="Proteomes" id="UP001152795"/>
    </source>
</evidence>
<dbReference type="InterPro" id="IPR052789">
    <property type="entry name" value="SSUH2_homolog"/>
</dbReference>
<dbReference type="Proteomes" id="UP001152795">
    <property type="component" value="Unassembled WGS sequence"/>
</dbReference>